<accession>A0A5B9QWP9</accession>
<dbReference type="InterPro" id="IPR002915">
    <property type="entry name" value="DeoC/FbaB/LacD_aldolase"/>
</dbReference>
<dbReference type="InterPro" id="IPR028581">
    <property type="entry name" value="DeoC_typeI"/>
</dbReference>
<dbReference type="EMBL" id="CP042914">
    <property type="protein sequence ID" value="QEG42220.1"/>
    <property type="molecule type" value="Genomic_DNA"/>
</dbReference>
<keyword evidence="3 7" id="KW-0456">Lyase</keyword>
<dbReference type="CDD" id="cd00959">
    <property type="entry name" value="DeoC"/>
    <property type="match status" value="1"/>
</dbReference>
<dbReference type="SUPFAM" id="SSF51569">
    <property type="entry name" value="Aldolase"/>
    <property type="match status" value="1"/>
</dbReference>
<evidence type="ECO:0000313" key="9">
    <source>
        <dbReference type="Proteomes" id="UP000325286"/>
    </source>
</evidence>
<dbReference type="Proteomes" id="UP000325286">
    <property type="component" value="Chromosome"/>
</dbReference>
<evidence type="ECO:0000256" key="5">
    <source>
        <dbReference type="ARBA" id="ARBA00048791"/>
    </source>
</evidence>
<keyword evidence="4 7" id="KW-0704">Schiff base</keyword>
<evidence type="ECO:0000256" key="4">
    <source>
        <dbReference type="ARBA" id="ARBA00023270"/>
    </source>
</evidence>
<dbReference type="PANTHER" id="PTHR10889:SF1">
    <property type="entry name" value="DEOXYRIBOSE-PHOSPHATE ALDOLASE"/>
    <property type="match status" value="1"/>
</dbReference>
<comment type="subcellular location">
    <subcellularLocation>
        <location evidence="7">Cytoplasm</location>
    </subcellularLocation>
</comment>
<feature type="active site" description="Proton donor/acceptor" evidence="7">
    <location>
        <position position="94"/>
    </location>
</feature>
<reference evidence="8 9" key="1">
    <citation type="submission" date="2019-08" db="EMBL/GenBank/DDBJ databases">
        <title>Deep-cultivation of Planctomycetes and their phenomic and genomic characterization uncovers novel biology.</title>
        <authorList>
            <person name="Wiegand S."/>
            <person name="Jogler M."/>
            <person name="Boedeker C."/>
            <person name="Pinto D."/>
            <person name="Vollmers J."/>
            <person name="Rivas-Marin E."/>
            <person name="Kohn T."/>
            <person name="Peeters S.H."/>
            <person name="Heuer A."/>
            <person name="Rast P."/>
            <person name="Oberbeckmann S."/>
            <person name="Bunk B."/>
            <person name="Jeske O."/>
            <person name="Meyerdierks A."/>
            <person name="Storesund J.E."/>
            <person name="Kallscheuer N."/>
            <person name="Luecker S."/>
            <person name="Lage O.M."/>
            <person name="Pohl T."/>
            <person name="Merkel B.J."/>
            <person name="Hornburger P."/>
            <person name="Mueller R.-W."/>
            <person name="Bruemmer F."/>
            <person name="Labrenz M."/>
            <person name="Spormann A.M."/>
            <person name="Op den Camp H."/>
            <person name="Overmann J."/>
            <person name="Amann R."/>
            <person name="Jetten M.S.M."/>
            <person name="Mascher T."/>
            <person name="Medema M.H."/>
            <person name="Devos D.P."/>
            <person name="Kaster A.-K."/>
            <person name="Ovreas L."/>
            <person name="Rohde M."/>
            <person name="Galperin M.Y."/>
            <person name="Jogler C."/>
        </authorList>
    </citation>
    <scope>NUCLEOTIDE SEQUENCE [LARGE SCALE GENOMIC DNA]</scope>
    <source>
        <strain evidence="8 9">UC8</strain>
    </source>
</reference>
<dbReference type="Pfam" id="PF01791">
    <property type="entry name" value="DeoC"/>
    <property type="match status" value="1"/>
</dbReference>
<evidence type="ECO:0000256" key="7">
    <source>
        <dbReference type="HAMAP-Rule" id="MF_00114"/>
    </source>
</evidence>
<dbReference type="PIRSF" id="PIRSF001357">
    <property type="entry name" value="DeoC"/>
    <property type="match status" value="1"/>
</dbReference>
<dbReference type="SMART" id="SM01133">
    <property type="entry name" value="DeoC"/>
    <property type="match status" value="1"/>
</dbReference>
<evidence type="ECO:0000313" key="8">
    <source>
        <dbReference type="EMBL" id="QEG42220.1"/>
    </source>
</evidence>
<comment type="pathway">
    <text evidence="7">Carbohydrate degradation; 2-deoxy-D-ribose 1-phosphate degradation; D-glyceraldehyde 3-phosphate and acetaldehyde from 2-deoxy-alpha-D-ribose 1-phosphate: step 2/2.</text>
</comment>
<dbReference type="GO" id="GO:0006018">
    <property type="term" value="P:2-deoxyribose 1-phosphate catabolic process"/>
    <property type="evidence" value="ECO:0007669"/>
    <property type="project" value="UniProtKB-UniRule"/>
</dbReference>
<dbReference type="InterPro" id="IPR011343">
    <property type="entry name" value="DeoC"/>
</dbReference>
<evidence type="ECO:0000256" key="1">
    <source>
        <dbReference type="ARBA" id="ARBA00010936"/>
    </source>
</evidence>
<dbReference type="GO" id="GO:0009264">
    <property type="term" value="P:deoxyribonucleotide catabolic process"/>
    <property type="evidence" value="ECO:0007669"/>
    <property type="project" value="UniProtKB-UniRule"/>
</dbReference>
<evidence type="ECO:0000256" key="6">
    <source>
        <dbReference type="ARBA" id="ARBA00056337"/>
    </source>
</evidence>
<dbReference type="OrthoDB" id="9778711at2"/>
<dbReference type="AlphaFoldDB" id="A0A5B9QWP9"/>
<comment type="function">
    <text evidence="6 7">Catalyzes a reversible aldol reaction between acetaldehyde and D-glyceraldehyde 3-phosphate to generate 2-deoxy-D-ribose 5-phosphate.</text>
</comment>
<keyword evidence="2 7" id="KW-0963">Cytoplasm</keyword>
<dbReference type="UniPathway" id="UPA00002">
    <property type="reaction ID" value="UER00468"/>
</dbReference>
<dbReference type="KEGG" id="rul:UC8_42540"/>
<dbReference type="InterPro" id="IPR013785">
    <property type="entry name" value="Aldolase_TIM"/>
</dbReference>
<name>A0A5B9QWP9_9BACT</name>
<dbReference type="RefSeq" id="WP_068136734.1">
    <property type="nucleotide sequence ID" value="NZ_CP042914.1"/>
</dbReference>
<dbReference type="Gene3D" id="3.20.20.70">
    <property type="entry name" value="Aldolase class I"/>
    <property type="match status" value="1"/>
</dbReference>
<dbReference type="EC" id="4.1.2.4" evidence="7"/>
<protein>
    <recommendedName>
        <fullName evidence="7">Deoxyribose-phosphate aldolase</fullName>
        <shortName evidence="7">DERA</shortName>
        <ecNumber evidence="7">4.1.2.4</ecNumber>
    </recommendedName>
    <alternativeName>
        <fullName evidence="7">2-deoxy-D-ribose 5-phosphate aldolase</fullName>
    </alternativeName>
    <alternativeName>
        <fullName evidence="7">Phosphodeoxyriboaldolase</fullName>
        <shortName evidence="7">Deoxyriboaldolase</shortName>
    </alternativeName>
</protein>
<comment type="similarity">
    <text evidence="1 7">Belongs to the DeoC/FbaB aldolase family. DeoC type 1 subfamily.</text>
</comment>
<dbReference type="GO" id="GO:0004139">
    <property type="term" value="F:deoxyribose-phosphate aldolase activity"/>
    <property type="evidence" value="ECO:0007669"/>
    <property type="project" value="UniProtKB-UniRule"/>
</dbReference>
<comment type="catalytic activity">
    <reaction evidence="5 7">
        <text>2-deoxy-D-ribose 5-phosphate = D-glyceraldehyde 3-phosphate + acetaldehyde</text>
        <dbReference type="Rhea" id="RHEA:12821"/>
        <dbReference type="ChEBI" id="CHEBI:15343"/>
        <dbReference type="ChEBI" id="CHEBI:59776"/>
        <dbReference type="ChEBI" id="CHEBI:62877"/>
        <dbReference type="EC" id="4.1.2.4"/>
    </reaction>
</comment>
<keyword evidence="9" id="KW-1185">Reference proteome</keyword>
<organism evidence="8 9">
    <name type="scientific">Roseimaritima ulvae</name>
    <dbReference type="NCBI Taxonomy" id="980254"/>
    <lineage>
        <taxon>Bacteria</taxon>
        <taxon>Pseudomonadati</taxon>
        <taxon>Planctomycetota</taxon>
        <taxon>Planctomycetia</taxon>
        <taxon>Pirellulales</taxon>
        <taxon>Pirellulaceae</taxon>
        <taxon>Roseimaritima</taxon>
    </lineage>
</organism>
<feature type="active site" description="Schiff-base intermediate with acetaldehyde" evidence="7">
    <location>
        <position position="158"/>
    </location>
</feature>
<dbReference type="FunFam" id="3.20.20.70:FF:000044">
    <property type="entry name" value="Deoxyribose-phosphate aldolase"/>
    <property type="match status" value="1"/>
</dbReference>
<sequence>MDYTYAQIAKMIDHSLLQPTMTWDTLEAGCRLAVAYDVASVCILPYALPRCVELLSGSTVQPSTTIGFPHGGHTTAIKAAEAEQAIADGCQELDMVCNISKVLSGDWDYVRRDIQAVIEPAHAAGRKVKVIFENCYLADADKQRLCEICGDLGADWVKTSTGYGSGGATLEDLRLMVQHTQAPVQVKAAGGVRELDKLLEVRALGVTRIGASATKVILDECRQRLDLPAIDTEATPDAAGY</sequence>
<proteinExistence type="inferred from homology"/>
<evidence type="ECO:0000256" key="3">
    <source>
        <dbReference type="ARBA" id="ARBA00023239"/>
    </source>
</evidence>
<dbReference type="HAMAP" id="MF_00114">
    <property type="entry name" value="DeoC_type1"/>
    <property type="match status" value="1"/>
</dbReference>
<dbReference type="GO" id="GO:0005737">
    <property type="term" value="C:cytoplasm"/>
    <property type="evidence" value="ECO:0007669"/>
    <property type="project" value="UniProtKB-SubCell"/>
</dbReference>
<feature type="active site" description="Proton donor/acceptor" evidence="7">
    <location>
        <position position="187"/>
    </location>
</feature>
<gene>
    <name evidence="8" type="primary">deoC2</name>
    <name evidence="7" type="synonym">deoC</name>
    <name evidence="8" type="ORF">UC8_42540</name>
</gene>
<evidence type="ECO:0000256" key="2">
    <source>
        <dbReference type="ARBA" id="ARBA00022490"/>
    </source>
</evidence>
<dbReference type="PANTHER" id="PTHR10889">
    <property type="entry name" value="DEOXYRIBOSE-PHOSPHATE ALDOLASE"/>
    <property type="match status" value="1"/>
</dbReference>
<dbReference type="NCBIfam" id="TIGR00126">
    <property type="entry name" value="deoC"/>
    <property type="match status" value="1"/>
</dbReference>
<dbReference type="GO" id="GO:0016052">
    <property type="term" value="P:carbohydrate catabolic process"/>
    <property type="evidence" value="ECO:0007669"/>
    <property type="project" value="TreeGrafter"/>
</dbReference>